<proteinExistence type="predicted"/>
<reference evidence="3" key="1">
    <citation type="submission" date="2021-01" db="EMBL/GenBank/DDBJ databases">
        <authorList>
            <consortium name="Genoscope - CEA"/>
            <person name="William W."/>
        </authorList>
    </citation>
    <scope>NUCLEOTIDE SEQUENCE</scope>
</reference>
<keyword evidence="1" id="KW-0472">Membrane</keyword>
<dbReference type="OMA" id="NENQTMR"/>
<evidence type="ECO:0000313" key="4">
    <source>
        <dbReference type="Proteomes" id="UP000688137"/>
    </source>
</evidence>
<gene>
    <name evidence="3" type="ORF">PPRIM_AZ9-3.1.T0370316</name>
</gene>
<dbReference type="EMBL" id="CAJJDM010000036">
    <property type="protein sequence ID" value="CAD8065527.1"/>
    <property type="molecule type" value="Genomic_DNA"/>
</dbReference>
<dbReference type="InterPro" id="IPR000727">
    <property type="entry name" value="T_SNARE_dom"/>
</dbReference>
<protein>
    <recommendedName>
        <fullName evidence="2">t-SNARE coiled-coil homology domain-containing protein</fullName>
    </recommendedName>
</protein>
<sequence length="194" mass="23383">MFNEYDDQLQQNIDQFHYLLVDTDCKESEKQQYLNQCKQQAEKIKKLIQQRIKLGNENQTMRYMKQFSQLNKKLQEMEYNYQDENISLIVDNNQDRQLEVQLFEENVNNRKQRLQSIHKNMSKVKSIYDKISQLAYQQVDSIFQVEQDFTYAEEKTQKASQELTRTQQSQKSNVGYRLVIICILVFIVIILFIK</sequence>
<feature type="domain" description="T-SNARE coiled-coil homology" evidence="2">
    <location>
        <begin position="104"/>
        <end position="166"/>
    </location>
</feature>
<feature type="transmembrane region" description="Helical" evidence="1">
    <location>
        <begin position="174"/>
        <end position="193"/>
    </location>
</feature>
<comment type="caution">
    <text evidence="3">The sequence shown here is derived from an EMBL/GenBank/DDBJ whole genome shotgun (WGS) entry which is preliminary data.</text>
</comment>
<keyword evidence="4" id="KW-1185">Reference proteome</keyword>
<keyword evidence="1" id="KW-1133">Transmembrane helix</keyword>
<dbReference type="AlphaFoldDB" id="A0A8S1LD90"/>
<accession>A0A8S1LD90</accession>
<name>A0A8S1LD90_PARPR</name>
<evidence type="ECO:0000256" key="1">
    <source>
        <dbReference type="SAM" id="Phobius"/>
    </source>
</evidence>
<dbReference type="PROSITE" id="PS50192">
    <property type="entry name" value="T_SNARE"/>
    <property type="match status" value="1"/>
</dbReference>
<dbReference type="Proteomes" id="UP000688137">
    <property type="component" value="Unassembled WGS sequence"/>
</dbReference>
<organism evidence="3 4">
    <name type="scientific">Paramecium primaurelia</name>
    <dbReference type="NCBI Taxonomy" id="5886"/>
    <lineage>
        <taxon>Eukaryota</taxon>
        <taxon>Sar</taxon>
        <taxon>Alveolata</taxon>
        <taxon>Ciliophora</taxon>
        <taxon>Intramacronucleata</taxon>
        <taxon>Oligohymenophorea</taxon>
        <taxon>Peniculida</taxon>
        <taxon>Parameciidae</taxon>
        <taxon>Paramecium</taxon>
    </lineage>
</organism>
<evidence type="ECO:0000313" key="3">
    <source>
        <dbReference type="EMBL" id="CAD8065527.1"/>
    </source>
</evidence>
<keyword evidence="1" id="KW-0812">Transmembrane</keyword>
<evidence type="ECO:0000259" key="2">
    <source>
        <dbReference type="PROSITE" id="PS50192"/>
    </source>
</evidence>